<evidence type="ECO:0000313" key="2">
    <source>
        <dbReference type="EnsemblPlants" id="AET4Gv20743900.2"/>
    </source>
</evidence>
<dbReference type="AlphaFoldDB" id="A0A453J0C0"/>
<organism evidence="2 3">
    <name type="scientific">Aegilops tauschii subsp. strangulata</name>
    <name type="common">Goatgrass</name>
    <dbReference type="NCBI Taxonomy" id="200361"/>
    <lineage>
        <taxon>Eukaryota</taxon>
        <taxon>Viridiplantae</taxon>
        <taxon>Streptophyta</taxon>
        <taxon>Embryophyta</taxon>
        <taxon>Tracheophyta</taxon>
        <taxon>Spermatophyta</taxon>
        <taxon>Magnoliopsida</taxon>
        <taxon>Liliopsida</taxon>
        <taxon>Poales</taxon>
        <taxon>Poaceae</taxon>
        <taxon>BOP clade</taxon>
        <taxon>Pooideae</taxon>
        <taxon>Triticodae</taxon>
        <taxon>Triticeae</taxon>
        <taxon>Triticinae</taxon>
        <taxon>Aegilops</taxon>
    </lineage>
</organism>
<evidence type="ECO:0000256" key="1">
    <source>
        <dbReference type="SAM" id="MobiDB-lite"/>
    </source>
</evidence>
<name>A0A453J0C0_AEGTS</name>
<feature type="region of interest" description="Disordered" evidence="1">
    <location>
        <begin position="1"/>
        <end position="46"/>
    </location>
</feature>
<reference evidence="3" key="1">
    <citation type="journal article" date="2014" name="Science">
        <title>Ancient hybridizations among the ancestral genomes of bread wheat.</title>
        <authorList>
            <consortium name="International Wheat Genome Sequencing Consortium,"/>
            <person name="Marcussen T."/>
            <person name="Sandve S.R."/>
            <person name="Heier L."/>
            <person name="Spannagl M."/>
            <person name="Pfeifer M."/>
            <person name="Jakobsen K.S."/>
            <person name="Wulff B.B."/>
            <person name="Steuernagel B."/>
            <person name="Mayer K.F."/>
            <person name="Olsen O.A."/>
        </authorList>
    </citation>
    <scope>NUCLEOTIDE SEQUENCE [LARGE SCALE GENOMIC DNA]</scope>
    <source>
        <strain evidence="3">cv. AL8/78</strain>
    </source>
</reference>
<protein>
    <submittedName>
        <fullName evidence="2">Uncharacterized protein</fullName>
    </submittedName>
</protein>
<dbReference type="EnsemblPlants" id="AET4Gv20743900.2">
    <property type="protein sequence ID" value="AET4Gv20743900.2"/>
    <property type="gene ID" value="AET4Gv20743900"/>
</dbReference>
<dbReference type="Gramene" id="AET4Gv20743900.2">
    <property type="protein sequence ID" value="AET4Gv20743900.2"/>
    <property type="gene ID" value="AET4Gv20743900"/>
</dbReference>
<accession>A0A453J0C0</accession>
<feature type="compositionally biased region" description="Low complexity" evidence="1">
    <location>
        <begin position="23"/>
        <end position="35"/>
    </location>
</feature>
<reference evidence="2" key="3">
    <citation type="journal article" date="2017" name="Nature">
        <title>Genome sequence of the progenitor of the wheat D genome Aegilops tauschii.</title>
        <authorList>
            <person name="Luo M.C."/>
            <person name="Gu Y.Q."/>
            <person name="Puiu D."/>
            <person name="Wang H."/>
            <person name="Twardziok S.O."/>
            <person name="Deal K.R."/>
            <person name="Huo N."/>
            <person name="Zhu T."/>
            <person name="Wang L."/>
            <person name="Wang Y."/>
            <person name="McGuire P.E."/>
            <person name="Liu S."/>
            <person name="Long H."/>
            <person name="Ramasamy R.K."/>
            <person name="Rodriguez J.C."/>
            <person name="Van S.L."/>
            <person name="Yuan L."/>
            <person name="Wang Z."/>
            <person name="Xia Z."/>
            <person name="Xiao L."/>
            <person name="Anderson O.D."/>
            <person name="Ouyang S."/>
            <person name="Liang Y."/>
            <person name="Zimin A.V."/>
            <person name="Pertea G."/>
            <person name="Qi P."/>
            <person name="Bennetzen J.L."/>
            <person name="Dai X."/>
            <person name="Dawson M.W."/>
            <person name="Muller H.G."/>
            <person name="Kugler K."/>
            <person name="Rivarola-Duarte L."/>
            <person name="Spannagl M."/>
            <person name="Mayer K.F.X."/>
            <person name="Lu F.H."/>
            <person name="Bevan M.W."/>
            <person name="Leroy P."/>
            <person name="Li P."/>
            <person name="You F.M."/>
            <person name="Sun Q."/>
            <person name="Liu Z."/>
            <person name="Lyons E."/>
            <person name="Wicker T."/>
            <person name="Salzberg S.L."/>
            <person name="Devos K.M."/>
            <person name="Dvorak J."/>
        </authorList>
    </citation>
    <scope>NUCLEOTIDE SEQUENCE [LARGE SCALE GENOMIC DNA]</scope>
    <source>
        <strain evidence="2">cv. AL8/78</strain>
    </source>
</reference>
<sequence length="91" mass="9648">ETYCRTVPLLPPRDRPSARRRSPAAASARPCRLAPPYRPPVPSAGTSSRAAALETLLPLHTAVASARLRSCIAVDSACWSPLSLGRPLSTC</sequence>
<reference evidence="2" key="5">
    <citation type="journal article" date="2021" name="G3 (Bethesda)">
        <title>Aegilops tauschii genome assembly Aet v5.0 features greater sequence contiguity and improved annotation.</title>
        <authorList>
            <person name="Wang L."/>
            <person name="Zhu T."/>
            <person name="Rodriguez J.C."/>
            <person name="Deal K.R."/>
            <person name="Dubcovsky J."/>
            <person name="McGuire P.E."/>
            <person name="Lux T."/>
            <person name="Spannagl M."/>
            <person name="Mayer K.F.X."/>
            <person name="Baldrich P."/>
            <person name="Meyers B.C."/>
            <person name="Huo N."/>
            <person name="Gu Y.Q."/>
            <person name="Zhou H."/>
            <person name="Devos K.M."/>
            <person name="Bennetzen J.L."/>
            <person name="Unver T."/>
            <person name="Budak H."/>
            <person name="Gulick P.J."/>
            <person name="Galiba G."/>
            <person name="Kalapos B."/>
            <person name="Nelson D.R."/>
            <person name="Li P."/>
            <person name="You F.M."/>
            <person name="Luo M.C."/>
            <person name="Dvorak J."/>
        </authorList>
    </citation>
    <scope>NUCLEOTIDE SEQUENCE [LARGE SCALE GENOMIC DNA]</scope>
    <source>
        <strain evidence="2">cv. AL8/78</strain>
    </source>
</reference>
<dbReference type="Proteomes" id="UP000015105">
    <property type="component" value="Chromosome 4D"/>
</dbReference>
<keyword evidence="3" id="KW-1185">Reference proteome</keyword>
<proteinExistence type="predicted"/>
<reference evidence="2" key="4">
    <citation type="submission" date="2019-03" db="UniProtKB">
        <authorList>
            <consortium name="EnsemblPlants"/>
        </authorList>
    </citation>
    <scope>IDENTIFICATION</scope>
</reference>
<reference evidence="3" key="2">
    <citation type="journal article" date="2017" name="Nat. Plants">
        <title>The Aegilops tauschii genome reveals multiple impacts of transposons.</title>
        <authorList>
            <person name="Zhao G."/>
            <person name="Zou C."/>
            <person name="Li K."/>
            <person name="Wang K."/>
            <person name="Li T."/>
            <person name="Gao L."/>
            <person name="Zhang X."/>
            <person name="Wang H."/>
            <person name="Yang Z."/>
            <person name="Liu X."/>
            <person name="Jiang W."/>
            <person name="Mao L."/>
            <person name="Kong X."/>
            <person name="Jiao Y."/>
            <person name="Jia J."/>
        </authorList>
    </citation>
    <scope>NUCLEOTIDE SEQUENCE [LARGE SCALE GENOMIC DNA]</scope>
    <source>
        <strain evidence="3">cv. AL8/78</strain>
    </source>
</reference>
<evidence type="ECO:0000313" key="3">
    <source>
        <dbReference type="Proteomes" id="UP000015105"/>
    </source>
</evidence>